<dbReference type="AlphaFoldDB" id="A0AAV7NPB9"/>
<protein>
    <submittedName>
        <fullName evidence="1">Uncharacterized protein</fullName>
    </submittedName>
</protein>
<reference evidence="1" key="1">
    <citation type="journal article" date="2022" name="bioRxiv">
        <title>Sequencing and chromosome-scale assembly of the giantPleurodeles waltlgenome.</title>
        <authorList>
            <person name="Brown T."/>
            <person name="Elewa A."/>
            <person name="Iarovenko S."/>
            <person name="Subramanian E."/>
            <person name="Araus A.J."/>
            <person name="Petzold A."/>
            <person name="Susuki M."/>
            <person name="Suzuki K.-i.T."/>
            <person name="Hayashi T."/>
            <person name="Toyoda A."/>
            <person name="Oliveira C."/>
            <person name="Osipova E."/>
            <person name="Leigh N.D."/>
            <person name="Simon A."/>
            <person name="Yun M.H."/>
        </authorList>
    </citation>
    <scope>NUCLEOTIDE SEQUENCE</scope>
    <source>
        <strain evidence="1">20211129_DDA</strain>
        <tissue evidence="1">Liver</tissue>
    </source>
</reference>
<organism evidence="1 2">
    <name type="scientific">Pleurodeles waltl</name>
    <name type="common">Iberian ribbed newt</name>
    <dbReference type="NCBI Taxonomy" id="8319"/>
    <lineage>
        <taxon>Eukaryota</taxon>
        <taxon>Metazoa</taxon>
        <taxon>Chordata</taxon>
        <taxon>Craniata</taxon>
        <taxon>Vertebrata</taxon>
        <taxon>Euteleostomi</taxon>
        <taxon>Amphibia</taxon>
        <taxon>Batrachia</taxon>
        <taxon>Caudata</taxon>
        <taxon>Salamandroidea</taxon>
        <taxon>Salamandridae</taxon>
        <taxon>Pleurodelinae</taxon>
        <taxon>Pleurodeles</taxon>
    </lineage>
</organism>
<comment type="caution">
    <text evidence="1">The sequence shown here is derived from an EMBL/GenBank/DDBJ whole genome shotgun (WGS) entry which is preliminary data.</text>
</comment>
<evidence type="ECO:0000313" key="2">
    <source>
        <dbReference type="Proteomes" id="UP001066276"/>
    </source>
</evidence>
<gene>
    <name evidence="1" type="ORF">NDU88_004734</name>
</gene>
<evidence type="ECO:0000313" key="1">
    <source>
        <dbReference type="EMBL" id="KAJ1116524.1"/>
    </source>
</evidence>
<keyword evidence="2" id="KW-1185">Reference proteome</keyword>
<dbReference type="EMBL" id="JANPWB010000012">
    <property type="protein sequence ID" value="KAJ1116524.1"/>
    <property type="molecule type" value="Genomic_DNA"/>
</dbReference>
<sequence>MGSREVPSAAAGCAGRADIPANWSGEARHQLLCGTLTCRASGGEEGPVVRGCTRTLGGRLDARVVLREELQRPECGC</sequence>
<name>A0AAV7NPB9_PLEWA</name>
<proteinExistence type="predicted"/>
<dbReference type="Proteomes" id="UP001066276">
    <property type="component" value="Chromosome 8"/>
</dbReference>
<accession>A0AAV7NPB9</accession>